<accession>A0A4Y1ZX48</accession>
<dbReference type="AlphaFoldDB" id="A0A4Y1ZX48"/>
<evidence type="ECO:0000313" key="1">
    <source>
        <dbReference type="EMBL" id="GBL72038.1"/>
    </source>
</evidence>
<dbReference type="Proteomes" id="UP000499080">
    <property type="component" value="Unassembled WGS sequence"/>
</dbReference>
<comment type="caution">
    <text evidence="1">The sequence shown here is derived from an EMBL/GenBank/DDBJ whole genome shotgun (WGS) entry which is preliminary data.</text>
</comment>
<keyword evidence="2" id="KW-1185">Reference proteome</keyword>
<name>A0A4Y1ZX48_ARAVE</name>
<sequence length="81" mass="8917">MISSLLRDLSLLYQVSSITNSPVEISDKLFSQFVHDNADFNTQTLDYHDDGEPILPDDLVEASLSLHVAEDADDAPEDIGP</sequence>
<protein>
    <submittedName>
        <fullName evidence="1">Uncharacterized protein</fullName>
    </submittedName>
</protein>
<evidence type="ECO:0000313" key="2">
    <source>
        <dbReference type="Proteomes" id="UP000499080"/>
    </source>
</evidence>
<organism evidence="1 2">
    <name type="scientific">Araneus ventricosus</name>
    <name type="common">Orbweaver spider</name>
    <name type="synonym">Epeira ventricosa</name>
    <dbReference type="NCBI Taxonomy" id="182803"/>
    <lineage>
        <taxon>Eukaryota</taxon>
        <taxon>Metazoa</taxon>
        <taxon>Ecdysozoa</taxon>
        <taxon>Arthropoda</taxon>
        <taxon>Chelicerata</taxon>
        <taxon>Arachnida</taxon>
        <taxon>Araneae</taxon>
        <taxon>Araneomorphae</taxon>
        <taxon>Entelegynae</taxon>
        <taxon>Araneoidea</taxon>
        <taxon>Araneidae</taxon>
        <taxon>Araneus</taxon>
    </lineage>
</organism>
<proteinExistence type="predicted"/>
<reference evidence="1 2" key="1">
    <citation type="journal article" date="2019" name="Sci. Rep.">
        <title>Orb-weaving spider Araneus ventricosus genome elucidates the spidroin gene catalogue.</title>
        <authorList>
            <person name="Kono N."/>
            <person name="Nakamura H."/>
            <person name="Ohtoshi R."/>
            <person name="Moran D.A.P."/>
            <person name="Shinohara A."/>
            <person name="Yoshida Y."/>
            <person name="Fujiwara M."/>
            <person name="Mori M."/>
            <person name="Tomita M."/>
            <person name="Arakawa K."/>
        </authorList>
    </citation>
    <scope>NUCLEOTIDE SEQUENCE [LARGE SCALE GENOMIC DNA]</scope>
</reference>
<dbReference type="EMBL" id="BGPR01000001">
    <property type="protein sequence ID" value="GBL72038.1"/>
    <property type="molecule type" value="Genomic_DNA"/>
</dbReference>
<gene>
    <name evidence="1" type="ORF">AVEN_115063_1</name>
</gene>